<accession>A0AAV5DDS2</accession>
<feature type="region of interest" description="Disordered" evidence="6">
    <location>
        <begin position="33"/>
        <end position="113"/>
    </location>
</feature>
<sequence>MSRGCLVTSARSRGGWGLAPRVVLRLDTRRAGQARARLRNSNGTARSKSETGEPKRERRGNEAPLLSPARGARGHRGGEQLRVANGGLLLPPRRPPPHPTSNPRKSPLPAPPPPVLPLRRLSVHRLGIVVAPGLSFVRPVRGRLFFDAGASCDELVRAMEGCFSRDLLRGIGGADATKREDGPRPPRVEMEEVELSLGLSLGGRFGLERRAEKLVRSSSVAATLMPPERVVAPPALARTSSLPVKAEALEMGIKQGLDGWGSCRQNENGSHGVEATARLPGSGSPSSASSDGEGQRLQDPLMRTTSLPAGFDDDFRKRKAAQSLKRHELKKKRIERRNSVTCNISKEAAGQNLEEINANVEKLKSCNEVVTRNKQNHSNDKHPVSGLPPLHQATFASRDYVSSVTRKKHNAPFKGTTDAKEHIPQPDAPLLGEGDQQNISGRAAARAKSMGDAERIMMQEMPSVSTKGLPNGNKVEGFLYKYRKGEEVRIVCVCHGSFLTPTEFVKHAGGGEVPNPLRHIVVNPTPQPFL</sequence>
<comment type="caution">
    <text evidence="9">The sequence shown here is derived from an EMBL/GenBank/DDBJ whole genome shotgun (WGS) entry which is preliminary data.</text>
</comment>
<comment type="similarity">
    <text evidence="2 4">Belongs to the Ninja family.</text>
</comment>
<dbReference type="Pfam" id="PF16135">
    <property type="entry name" value="TDBD"/>
    <property type="match status" value="1"/>
</dbReference>
<evidence type="ECO:0000313" key="9">
    <source>
        <dbReference type="EMBL" id="GJN08658.1"/>
    </source>
</evidence>
<feature type="compositionally biased region" description="Basic and acidic residues" evidence="6">
    <location>
        <begin position="47"/>
        <end position="61"/>
    </location>
</feature>
<dbReference type="InterPro" id="IPR031307">
    <property type="entry name" value="Ninja_fam"/>
</dbReference>
<organism evidence="9 10">
    <name type="scientific">Eleusine coracana subsp. coracana</name>
    <dbReference type="NCBI Taxonomy" id="191504"/>
    <lineage>
        <taxon>Eukaryota</taxon>
        <taxon>Viridiplantae</taxon>
        <taxon>Streptophyta</taxon>
        <taxon>Embryophyta</taxon>
        <taxon>Tracheophyta</taxon>
        <taxon>Spermatophyta</taxon>
        <taxon>Magnoliopsida</taxon>
        <taxon>Liliopsida</taxon>
        <taxon>Poales</taxon>
        <taxon>Poaceae</taxon>
        <taxon>PACMAD clade</taxon>
        <taxon>Chloridoideae</taxon>
        <taxon>Cynodonteae</taxon>
        <taxon>Eleusininae</taxon>
        <taxon>Eleusine</taxon>
    </lineage>
</organism>
<evidence type="ECO:0000256" key="3">
    <source>
        <dbReference type="ARBA" id="ARBA00023242"/>
    </source>
</evidence>
<reference evidence="9" key="1">
    <citation type="journal article" date="2018" name="DNA Res.">
        <title>Multiple hybrid de novo genome assembly of finger millet, an orphan allotetraploid crop.</title>
        <authorList>
            <person name="Hatakeyama M."/>
            <person name="Aluri S."/>
            <person name="Balachadran M.T."/>
            <person name="Sivarajan S.R."/>
            <person name="Patrignani A."/>
            <person name="Gruter S."/>
            <person name="Poveda L."/>
            <person name="Shimizu-Inatsugi R."/>
            <person name="Baeten J."/>
            <person name="Francoijs K.J."/>
            <person name="Nataraja K.N."/>
            <person name="Reddy Y.A.N."/>
            <person name="Phadnis S."/>
            <person name="Ravikumar R.L."/>
            <person name="Schlapbach R."/>
            <person name="Sreeman S.M."/>
            <person name="Shimizu K.K."/>
        </authorList>
    </citation>
    <scope>NUCLEOTIDE SEQUENCE</scope>
</reference>
<keyword evidence="5" id="KW-0175">Coiled coil</keyword>
<dbReference type="GO" id="GO:0005634">
    <property type="term" value="C:nucleus"/>
    <property type="evidence" value="ECO:0007669"/>
    <property type="project" value="UniProtKB-SubCell"/>
</dbReference>
<evidence type="ECO:0000259" key="8">
    <source>
        <dbReference type="Pfam" id="PF16135"/>
    </source>
</evidence>
<feature type="compositionally biased region" description="Low complexity" evidence="6">
    <location>
        <begin position="281"/>
        <end position="292"/>
    </location>
</feature>
<feature type="coiled-coil region" evidence="5">
    <location>
        <begin position="317"/>
        <end position="366"/>
    </location>
</feature>
<evidence type="ECO:0000256" key="1">
    <source>
        <dbReference type="ARBA" id="ARBA00004123"/>
    </source>
</evidence>
<dbReference type="InterPro" id="IPR032310">
    <property type="entry name" value="NLS_NINJA_AFP-like"/>
</dbReference>
<dbReference type="GO" id="GO:0007165">
    <property type="term" value="P:signal transduction"/>
    <property type="evidence" value="ECO:0007669"/>
    <property type="project" value="InterPro"/>
</dbReference>
<feature type="compositionally biased region" description="Pro residues" evidence="6">
    <location>
        <begin position="92"/>
        <end position="113"/>
    </location>
</feature>
<evidence type="ECO:0000256" key="4">
    <source>
        <dbReference type="RuleBase" id="RU369029"/>
    </source>
</evidence>
<dbReference type="Proteomes" id="UP001054889">
    <property type="component" value="Unassembled WGS sequence"/>
</dbReference>
<dbReference type="Pfam" id="PF16136">
    <property type="entry name" value="NLS_NINJA_AFP"/>
    <property type="match status" value="1"/>
</dbReference>
<keyword evidence="3 4" id="KW-0539">Nucleus</keyword>
<dbReference type="AlphaFoldDB" id="A0AAV5DDS2"/>
<reference evidence="9" key="2">
    <citation type="submission" date="2021-12" db="EMBL/GenBank/DDBJ databases">
        <title>Resequencing data analysis of finger millet.</title>
        <authorList>
            <person name="Hatakeyama M."/>
            <person name="Aluri S."/>
            <person name="Balachadran M.T."/>
            <person name="Sivarajan S.R."/>
            <person name="Poveda L."/>
            <person name="Shimizu-Inatsugi R."/>
            <person name="Schlapbach R."/>
            <person name="Sreeman S.M."/>
            <person name="Shimizu K.K."/>
        </authorList>
    </citation>
    <scope>NUCLEOTIDE SEQUENCE</scope>
</reference>
<feature type="domain" description="Ethylene-responsive binding factor-associated repression" evidence="7">
    <location>
        <begin position="189"/>
        <end position="222"/>
    </location>
</feature>
<evidence type="ECO:0000256" key="6">
    <source>
        <dbReference type="SAM" id="MobiDB-lite"/>
    </source>
</evidence>
<dbReference type="PANTHER" id="PTHR31413:SF49">
    <property type="entry name" value="NINJA-FAMILY PROTEIN MODD"/>
    <property type="match status" value="1"/>
</dbReference>
<evidence type="ECO:0000256" key="2">
    <source>
        <dbReference type="ARBA" id="ARBA00006081"/>
    </source>
</evidence>
<comment type="subcellular location">
    <subcellularLocation>
        <location evidence="1 4">Nucleus</location>
    </subcellularLocation>
</comment>
<dbReference type="EMBL" id="BQKI01000015">
    <property type="protein sequence ID" value="GJN08658.1"/>
    <property type="molecule type" value="Genomic_DNA"/>
</dbReference>
<evidence type="ECO:0000256" key="5">
    <source>
        <dbReference type="SAM" id="Coils"/>
    </source>
</evidence>
<keyword evidence="10" id="KW-1185">Reference proteome</keyword>
<protein>
    <recommendedName>
        <fullName evidence="4">Ninja-family protein</fullName>
    </recommendedName>
    <alternativeName>
        <fullName evidence="4">ABI-binding protein</fullName>
    </alternativeName>
</protein>
<dbReference type="InterPro" id="IPR012463">
    <property type="entry name" value="Ninja_motif"/>
</dbReference>
<evidence type="ECO:0000313" key="10">
    <source>
        <dbReference type="Proteomes" id="UP001054889"/>
    </source>
</evidence>
<name>A0AAV5DDS2_ELECO</name>
<feature type="region of interest" description="Disordered" evidence="6">
    <location>
        <begin position="260"/>
        <end position="298"/>
    </location>
</feature>
<proteinExistence type="inferred from homology"/>
<feature type="domain" description="Tify" evidence="8">
    <location>
        <begin position="489"/>
        <end position="521"/>
    </location>
</feature>
<evidence type="ECO:0000259" key="7">
    <source>
        <dbReference type="Pfam" id="PF07897"/>
    </source>
</evidence>
<dbReference type="PANTHER" id="PTHR31413">
    <property type="entry name" value="AFP HOMOLOG 2"/>
    <property type="match status" value="1"/>
</dbReference>
<dbReference type="GO" id="GO:0045892">
    <property type="term" value="P:negative regulation of DNA-templated transcription"/>
    <property type="evidence" value="ECO:0007669"/>
    <property type="project" value="TreeGrafter"/>
</dbReference>
<gene>
    <name evidence="9" type="primary">ga26602</name>
    <name evidence="9" type="ORF">PR202_ga26602</name>
</gene>
<dbReference type="InterPro" id="IPR032308">
    <property type="entry name" value="TDBD"/>
</dbReference>
<feature type="region of interest" description="Disordered" evidence="6">
    <location>
        <begin position="410"/>
        <end position="436"/>
    </location>
</feature>
<comment type="function">
    <text evidence="4">Acts as a negative regulator of abscisic acid (ABA) response.</text>
</comment>
<dbReference type="Pfam" id="PF07897">
    <property type="entry name" value="EAR"/>
    <property type="match status" value="1"/>
</dbReference>